<gene>
    <name evidence="9" type="ORF">LCGC14_1155580</name>
</gene>
<dbReference type="PRINTS" id="PR00368">
    <property type="entry name" value="FADPNR"/>
</dbReference>
<dbReference type="Pfam" id="PF07992">
    <property type="entry name" value="Pyr_redox_2"/>
    <property type="match status" value="1"/>
</dbReference>
<feature type="non-terminal residue" evidence="9">
    <location>
        <position position="174"/>
    </location>
</feature>
<comment type="cofactor">
    <cofactor evidence="1">
        <name>siroheme</name>
        <dbReference type="ChEBI" id="CHEBI:60052"/>
    </cofactor>
</comment>
<dbReference type="InterPro" id="IPR052034">
    <property type="entry name" value="NasD-like"/>
</dbReference>
<evidence type="ECO:0000256" key="4">
    <source>
        <dbReference type="ARBA" id="ARBA00022723"/>
    </source>
</evidence>
<sequence>MSKKTLIVIGNGMVGHHFLEQFVASPGAAEYDILVFGEEKQLAYDRVHLSEYFTGSTHADLAMGTADWYSAQGVELRLDESVTTLNRDRKRVTTPKGEYGYDELVLATGSFPFVPPIEGREHPHCFVYRTLDDLDAIRASAREGKSGVVVGGGLLGLEAANALTNLGLQAHVVE</sequence>
<comment type="caution">
    <text evidence="9">The sequence shown here is derived from an EMBL/GenBank/DDBJ whole genome shotgun (WGS) entry which is preliminary data.</text>
</comment>
<keyword evidence="3" id="KW-0349">Heme</keyword>
<proteinExistence type="predicted"/>
<dbReference type="EMBL" id="LAZR01005591">
    <property type="protein sequence ID" value="KKM98674.1"/>
    <property type="molecule type" value="Genomic_DNA"/>
</dbReference>
<evidence type="ECO:0000259" key="8">
    <source>
        <dbReference type="Pfam" id="PF07992"/>
    </source>
</evidence>
<evidence type="ECO:0000313" key="9">
    <source>
        <dbReference type="EMBL" id="KKM98674.1"/>
    </source>
</evidence>
<keyword evidence="6" id="KW-0408">Iron</keyword>
<evidence type="ECO:0000256" key="1">
    <source>
        <dbReference type="ARBA" id="ARBA00001929"/>
    </source>
</evidence>
<comment type="pathway">
    <text evidence="2">Nitrogen metabolism; nitrate reduction (assimilation).</text>
</comment>
<dbReference type="Gene3D" id="3.50.50.60">
    <property type="entry name" value="FAD/NAD(P)-binding domain"/>
    <property type="match status" value="2"/>
</dbReference>
<feature type="domain" description="FAD/NAD(P)-binding" evidence="8">
    <location>
        <begin position="5"/>
        <end position="174"/>
    </location>
</feature>
<protein>
    <recommendedName>
        <fullName evidence="8">FAD/NAD(P)-binding domain-containing protein</fullName>
    </recommendedName>
</protein>
<dbReference type="GO" id="GO:0016491">
    <property type="term" value="F:oxidoreductase activity"/>
    <property type="evidence" value="ECO:0007669"/>
    <property type="project" value="UniProtKB-KW"/>
</dbReference>
<evidence type="ECO:0000256" key="6">
    <source>
        <dbReference type="ARBA" id="ARBA00023004"/>
    </source>
</evidence>
<organism evidence="9">
    <name type="scientific">marine sediment metagenome</name>
    <dbReference type="NCBI Taxonomy" id="412755"/>
    <lineage>
        <taxon>unclassified sequences</taxon>
        <taxon>metagenomes</taxon>
        <taxon>ecological metagenomes</taxon>
    </lineage>
</organism>
<accession>A0A0F9LU59</accession>
<dbReference type="GO" id="GO:0046872">
    <property type="term" value="F:metal ion binding"/>
    <property type="evidence" value="ECO:0007669"/>
    <property type="project" value="UniProtKB-KW"/>
</dbReference>
<evidence type="ECO:0000256" key="2">
    <source>
        <dbReference type="ARBA" id="ARBA00005096"/>
    </source>
</evidence>
<dbReference type="PANTHER" id="PTHR43809:SF1">
    <property type="entry name" value="NITRITE REDUCTASE (NADH) LARGE SUBUNIT"/>
    <property type="match status" value="1"/>
</dbReference>
<dbReference type="SUPFAM" id="SSF51905">
    <property type="entry name" value="FAD/NAD(P)-binding domain"/>
    <property type="match status" value="1"/>
</dbReference>
<dbReference type="PANTHER" id="PTHR43809">
    <property type="entry name" value="NITRITE REDUCTASE (NADH) LARGE SUBUNIT"/>
    <property type="match status" value="1"/>
</dbReference>
<dbReference type="InterPro" id="IPR023753">
    <property type="entry name" value="FAD/NAD-binding_dom"/>
</dbReference>
<evidence type="ECO:0000256" key="3">
    <source>
        <dbReference type="ARBA" id="ARBA00022617"/>
    </source>
</evidence>
<name>A0A0F9LU59_9ZZZZ</name>
<evidence type="ECO:0000256" key="7">
    <source>
        <dbReference type="ARBA" id="ARBA00023014"/>
    </source>
</evidence>
<evidence type="ECO:0000256" key="5">
    <source>
        <dbReference type="ARBA" id="ARBA00023002"/>
    </source>
</evidence>
<dbReference type="GO" id="GO:0051536">
    <property type="term" value="F:iron-sulfur cluster binding"/>
    <property type="evidence" value="ECO:0007669"/>
    <property type="project" value="UniProtKB-KW"/>
</dbReference>
<dbReference type="InterPro" id="IPR036188">
    <property type="entry name" value="FAD/NAD-bd_sf"/>
</dbReference>
<reference evidence="9" key="1">
    <citation type="journal article" date="2015" name="Nature">
        <title>Complex archaea that bridge the gap between prokaryotes and eukaryotes.</title>
        <authorList>
            <person name="Spang A."/>
            <person name="Saw J.H."/>
            <person name="Jorgensen S.L."/>
            <person name="Zaremba-Niedzwiedzka K."/>
            <person name="Martijn J."/>
            <person name="Lind A.E."/>
            <person name="van Eijk R."/>
            <person name="Schleper C."/>
            <person name="Guy L."/>
            <person name="Ettema T.J."/>
        </authorList>
    </citation>
    <scope>NUCLEOTIDE SEQUENCE</scope>
</reference>
<dbReference type="PRINTS" id="PR00411">
    <property type="entry name" value="PNDRDTASEI"/>
</dbReference>
<keyword evidence="7" id="KW-0411">Iron-sulfur</keyword>
<keyword evidence="4" id="KW-0479">Metal-binding</keyword>
<dbReference type="AlphaFoldDB" id="A0A0F9LU59"/>
<keyword evidence="5" id="KW-0560">Oxidoreductase</keyword>